<dbReference type="Gene3D" id="2.60.40.4070">
    <property type="match status" value="1"/>
</dbReference>
<gene>
    <name evidence="1" type="ORF">ENO08_05150</name>
</gene>
<dbReference type="AlphaFoldDB" id="A0A7V2AV34"/>
<evidence type="ECO:0000313" key="1">
    <source>
        <dbReference type="EMBL" id="HER43826.1"/>
    </source>
</evidence>
<accession>A0A7V2AV34</accession>
<organism evidence="1">
    <name type="scientific">Eiseniibacteriota bacterium</name>
    <dbReference type="NCBI Taxonomy" id="2212470"/>
    <lineage>
        <taxon>Bacteria</taxon>
        <taxon>Candidatus Eiseniibacteriota</taxon>
    </lineage>
</organism>
<dbReference type="Proteomes" id="UP000886069">
    <property type="component" value="Unassembled WGS sequence"/>
</dbReference>
<comment type="caution">
    <text evidence="1">The sequence shown here is derived from an EMBL/GenBank/DDBJ whole genome shotgun (WGS) entry which is preliminary data.</text>
</comment>
<sequence>MYVIAYSFSFRLQRTAAKRKCVHMCRFVAGAAAGCALAVVLLTGTLSAQTTSVQLVGNFNGISCESDDPDNDMLRLGEHEWRIFKFIDENGPFEPDTVFFKFTREHSYLPMHWGWSGIEGVAKLDYNPPSIAAILPDSGYYYFNFNDTTYAYSLDRPSGEIAASVTAGSDGSVPAGAYVTLLDSLHQAIGSRLDMTDSTALFEHLPPAPYDLVAGAPGFRDTMIADIRLAEGESIALSIRLSSNVATAISSAFHERTRDGVLLNWTTSCCDGIVSFDVYRGTDPRLESMEKRTTLPLSGTDAFEYFDPVEDPSLDLYYYLVESQSDDPLIYGPMFVPGIEIVIEAFLGQNYPNPFNPATTIPFRVGTEEAGKPISISFFDVAGRRIERHDLGVKPPGEYTFRWNPSISLGKSIPSGVYYCRLQIGKASFTGKLILLR</sequence>
<dbReference type="EMBL" id="DSEC01000361">
    <property type="protein sequence ID" value="HER43826.1"/>
    <property type="molecule type" value="Genomic_DNA"/>
</dbReference>
<dbReference type="InterPro" id="IPR026444">
    <property type="entry name" value="Secre_tail"/>
</dbReference>
<reference evidence="1" key="1">
    <citation type="journal article" date="2020" name="mSystems">
        <title>Genome- and Community-Level Interaction Insights into Carbon Utilization and Element Cycling Functions of Hydrothermarchaeota in Hydrothermal Sediment.</title>
        <authorList>
            <person name="Zhou Z."/>
            <person name="Liu Y."/>
            <person name="Xu W."/>
            <person name="Pan J."/>
            <person name="Luo Z.H."/>
            <person name="Li M."/>
        </authorList>
    </citation>
    <scope>NUCLEOTIDE SEQUENCE [LARGE SCALE GENOMIC DNA]</scope>
    <source>
        <strain evidence="1">SpSt-1233</strain>
    </source>
</reference>
<name>A0A7V2AV34_UNCEI</name>
<dbReference type="NCBIfam" id="TIGR04183">
    <property type="entry name" value="Por_Secre_tail"/>
    <property type="match status" value="1"/>
</dbReference>
<protein>
    <submittedName>
        <fullName evidence="1">T9SS type A sorting domain-containing protein</fullName>
    </submittedName>
</protein>
<proteinExistence type="predicted"/>